<gene>
    <name evidence="3" type="ORF">GCM10009544_20460</name>
</gene>
<feature type="chain" id="PRO_5046649951" description="Secreted protein" evidence="2">
    <location>
        <begin position="29"/>
        <end position="127"/>
    </location>
</feature>
<comment type="caution">
    <text evidence="3">The sequence shown here is derived from an EMBL/GenBank/DDBJ whole genome shotgun (WGS) entry which is preliminary data.</text>
</comment>
<proteinExistence type="predicted"/>
<evidence type="ECO:0000256" key="1">
    <source>
        <dbReference type="SAM" id="MobiDB-lite"/>
    </source>
</evidence>
<feature type="compositionally biased region" description="Polar residues" evidence="1">
    <location>
        <begin position="72"/>
        <end position="86"/>
    </location>
</feature>
<evidence type="ECO:0000313" key="4">
    <source>
        <dbReference type="Proteomes" id="UP001499895"/>
    </source>
</evidence>
<organism evidence="3 4">
    <name type="scientific">Streptomyces stramineus</name>
    <dbReference type="NCBI Taxonomy" id="173861"/>
    <lineage>
        <taxon>Bacteria</taxon>
        <taxon>Bacillati</taxon>
        <taxon>Actinomycetota</taxon>
        <taxon>Actinomycetes</taxon>
        <taxon>Kitasatosporales</taxon>
        <taxon>Streptomycetaceae</taxon>
        <taxon>Streptomyces</taxon>
    </lineage>
</organism>
<feature type="signal peptide" evidence="2">
    <location>
        <begin position="1"/>
        <end position="28"/>
    </location>
</feature>
<evidence type="ECO:0008006" key="5">
    <source>
        <dbReference type="Google" id="ProtNLM"/>
    </source>
</evidence>
<dbReference type="EMBL" id="BAAAHB010000015">
    <property type="protein sequence ID" value="GAA0457783.1"/>
    <property type="molecule type" value="Genomic_DNA"/>
</dbReference>
<protein>
    <recommendedName>
        <fullName evidence="5">Secreted protein</fullName>
    </recommendedName>
</protein>
<evidence type="ECO:0000313" key="3">
    <source>
        <dbReference type="EMBL" id="GAA0457783.1"/>
    </source>
</evidence>
<keyword evidence="2" id="KW-0732">Signal</keyword>
<dbReference type="RefSeq" id="WP_344089092.1">
    <property type="nucleotide sequence ID" value="NZ_BAAAHB010000015.1"/>
</dbReference>
<sequence length="127" mass="13165">MRSRVAGFAATLLTLLLSLLLITQTADSGSSPAPSSAVTTVRAAEVDCQVPENETEGDGWTRLHRNSVRPGASSQPRHQALSTTPAGNVPAGEGVEPCSGPADRRALSAASHGSSRQLGPVLQVFRH</sequence>
<reference evidence="4" key="1">
    <citation type="journal article" date="2019" name="Int. J. Syst. Evol. Microbiol.">
        <title>The Global Catalogue of Microorganisms (GCM) 10K type strain sequencing project: providing services to taxonomists for standard genome sequencing and annotation.</title>
        <authorList>
            <consortium name="The Broad Institute Genomics Platform"/>
            <consortium name="The Broad Institute Genome Sequencing Center for Infectious Disease"/>
            <person name="Wu L."/>
            <person name="Ma J."/>
        </authorList>
    </citation>
    <scope>NUCLEOTIDE SEQUENCE [LARGE SCALE GENOMIC DNA]</scope>
    <source>
        <strain evidence="4">JCM 10649</strain>
    </source>
</reference>
<keyword evidence="4" id="KW-1185">Reference proteome</keyword>
<dbReference type="Proteomes" id="UP001499895">
    <property type="component" value="Unassembled WGS sequence"/>
</dbReference>
<evidence type="ECO:0000256" key="2">
    <source>
        <dbReference type="SAM" id="SignalP"/>
    </source>
</evidence>
<feature type="region of interest" description="Disordered" evidence="1">
    <location>
        <begin position="53"/>
        <end position="127"/>
    </location>
</feature>
<name>A0ABP3JLQ4_9ACTN</name>
<accession>A0ABP3JLQ4</accession>